<comment type="caution">
    <text evidence="1">The sequence shown here is derived from an EMBL/GenBank/DDBJ whole genome shotgun (WGS) entry which is preliminary data.</text>
</comment>
<organism evidence="1 2">
    <name type="scientific">Vibrio qingdaonensis</name>
    <dbReference type="NCBI Taxonomy" id="2829491"/>
    <lineage>
        <taxon>Bacteria</taxon>
        <taxon>Pseudomonadati</taxon>
        <taxon>Pseudomonadota</taxon>
        <taxon>Gammaproteobacteria</taxon>
        <taxon>Vibrionales</taxon>
        <taxon>Vibrionaceae</taxon>
        <taxon>Vibrio</taxon>
    </lineage>
</organism>
<dbReference type="RefSeq" id="WP_265675956.1">
    <property type="nucleotide sequence ID" value="NZ_JAKRRY010000022.1"/>
</dbReference>
<protein>
    <submittedName>
        <fullName evidence="1">Uncharacterized protein</fullName>
    </submittedName>
</protein>
<accession>A0A9X3CQ23</accession>
<gene>
    <name evidence="1" type="ORF">MD535_15620</name>
</gene>
<proteinExistence type="predicted"/>
<evidence type="ECO:0000313" key="2">
    <source>
        <dbReference type="Proteomes" id="UP001155587"/>
    </source>
</evidence>
<dbReference type="AlphaFoldDB" id="A0A9X3CQ23"/>
<evidence type="ECO:0000313" key="1">
    <source>
        <dbReference type="EMBL" id="MCW8347429.1"/>
    </source>
</evidence>
<dbReference type="Proteomes" id="UP001155587">
    <property type="component" value="Unassembled WGS sequence"/>
</dbReference>
<reference evidence="1" key="1">
    <citation type="submission" date="2022-02" db="EMBL/GenBank/DDBJ databases">
        <title>Vibrio sp. nov, a new bacterium isolated from seawater.</title>
        <authorList>
            <person name="Yuan Y."/>
        </authorList>
    </citation>
    <scope>NUCLEOTIDE SEQUENCE</scope>
    <source>
        <strain evidence="1">ZSDZ65</strain>
    </source>
</reference>
<dbReference type="EMBL" id="JAKRRY010000022">
    <property type="protein sequence ID" value="MCW8347429.1"/>
    <property type="molecule type" value="Genomic_DNA"/>
</dbReference>
<name>A0A9X3CQ23_9VIBR</name>
<keyword evidence="2" id="KW-1185">Reference proteome</keyword>
<sequence>MTILAPEEVLPRANCTIVRHESYGSTSTNQTEIVRSIKANFDNDSHLQAFTIAVHANPEGSPQEQELAYLIEYSDGHIELFDKHSMSINRSPRESEVLSMIRTLVYLGFGDRLFYCTKRLYTQVFQQTPLLTVTVIKAKGVKSLLPHWHEFTSVNNEAYETYSKSIYKAKEWDRIAELTQISINEAQVLSSIDFVDNLRSDDEVIVGYVGRSFKKWIFVCRRGRKAYLTFCDERTIHLAYHSMVGKYNMKAYGDFIKESVEESYAQRLISVNQGQFITDFNEHHHKWLFERVIDNLVVI</sequence>